<dbReference type="FunFam" id="3.90.226.10:FF:000009">
    <property type="entry name" value="Carnitinyl-CoA dehydratase"/>
    <property type="match status" value="1"/>
</dbReference>
<dbReference type="GO" id="GO:0016829">
    <property type="term" value="F:lyase activity"/>
    <property type="evidence" value="ECO:0007669"/>
    <property type="project" value="UniProtKB-KW"/>
</dbReference>
<dbReference type="InterPro" id="IPR029045">
    <property type="entry name" value="ClpP/crotonase-like_dom_sf"/>
</dbReference>
<accession>E6U0G2</accession>
<protein>
    <submittedName>
        <fullName evidence="4">Enoyl-CoA hydratase/isomerase</fullName>
    </submittedName>
</protein>
<dbReference type="PROSITE" id="PS00166">
    <property type="entry name" value="ENOYL_COA_HYDRATASE"/>
    <property type="match status" value="1"/>
</dbReference>
<proteinExistence type="inferred from homology"/>
<name>E6U0G2_EVAC2</name>
<dbReference type="STRING" id="649639.Bcell_3165"/>
<dbReference type="Proteomes" id="UP000001401">
    <property type="component" value="Chromosome"/>
</dbReference>
<keyword evidence="5" id="KW-1185">Reference proteome</keyword>
<dbReference type="SUPFAM" id="SSF52096">
    <property type="entry name" value="ClpP/crotonase"/>
    <property type="match status" value="1"/>
</dbReference>
<dbReference type="PANTHER" id="PTHR11941">
    <property type="entry name" value="ENOYL-COA HYDRATASE-RELATED"/>
    <property type="match status" value="1"/>
</dbReference>
<gene>
    <name evidence="4" type="ordered locus">Bcell_3165</name>
</gene>
<dbReference type="eggNOG" id="COG1024">
    <property type="taxonomic scope" value="Bacteria"/>
</dbReference>
<dbReference type="AlphaFoldDB" id="E6U0G2"/>
<dbReference type="NCBIfam" id="NF005803">
    <property type="entry name" value="PRK07658.1"/>
    <property type="match status" value="1"/>
</dbReference>
<evidence type="ECO:0000256" key="2">
    <source>
        <dbReference type="ARBA" id="ARBA00023239"/>
    </source>
</evidence>
<dbReference type="PANTHER" id="PTHR11941:SF175">
    <property type="entry name" value="ENOYL-COA HYDRATASE-RELATED"/>
    <property type="match status" value="1"/>
</dbReference>
<keyword evidence="4" id="KW-0413">Isomerase</keyword>
<dbReference type="CDD" id="cd06558">
    <property type="entry name" value="crotonase-like"/>
    <property type="match status" value="1"/>
</dbReference>
<dbReference type="Gene3D" id="3.90.226.10">
    <property type="entry name" value="2-enoyl-CoA Hydratase, Chain A, domain 1"/>
    <property type="match status" value="1"/>
</dbReference>
<dbReference type="InterPro" id="IPR001753">
    <property type="entry name" value="Enoyl-CoA_hydra/iso"/>
</dbReference>
<evidence type="ECO:0000256" key="3">
    <source>
        <dbReference type="RuleBase" id="RU003707"/>
    </source>
</evidence>
<organism evidence="4 5">
    <name type="scientific">Evansella cellulosilytica (strain ATCC 21833 / DSM 2522 / FERM P-1141 / JCM 9156 / N-4)</name>
    <name type="common">Bacillus cellulosilyticus</name>
    <dbReference type="NCBI Taxonomy" id="649639"/>
    <lineage>
        <taxon>Bacteria</taxon>
        <taxon>Bacillati</taxon>
        <taxon>Bacillota</taxon>
        <taxon>Bacilli</taxon>
        <taxon>Bacillales</taxon>
        <taxon>Bacillaceae</taxon>
        <taxon>Evansella</taxon>
    </lineage>
</organism>
<dbReference type="GO" id="GO:0016853">
    <property type="term" value="F:isomerase activity"/>
    <property type="evidence" value="ECO:0007669"/>
    <property type="project" value="UniProtKB-KW"/>
</dbReference>
<dbReference type="GO" id="GO:0006635">
    <property type="term" value="P:fatty acid beta-oxidation"/>
    <property type="evidence" value="ECO:0007669"/>
    <property type="project" value="TreeGrafter"/>
</dbReference>
<comment type="similarity">
    <text evidence="1 3">Belongs to the enoyl-CoA hydratase/isomerase family.</text>
</comment>
<dbReference type="KEGG" id="bco:Bcell_3165"/>
<dbReference type="RefSeq" id="WP_013489738.1">
    <property type="nucleotide sequence ID" value="NC_014829.1"/>
</dbReference>
<sequence>MFAYLELEVDDKVALVKINHPPANTLSQALLQELSDIFDELHQNEEVKVVLLYGEGRYFAAGADIKEFSIINGNASFYDLSRKGQLLFDKIEAFSKPVIAAVHGAALGGGLELAMAAHIRVVATDAKLGLPELQLGLIPGFGGTHRLSSIVGKAKATELILTSKPISGEEAVRLGLANTDYPEETLLEEAKELARLIATKSSLSVKRTLQLLRHEQSREESNKLESTYFHEVMRTQDATEGIQAFIEKRTPIFKDR</sequence>
<keyword evidence="2" id="KW-0456">Lyase</keyword>
<reference evidence="4 5" key="1">
    <citation type="submission" date="2010-12" db="EMBL/GenBank/DDBJ databases">
        <title>Complete sequence of Bacillus cellulosilyticus DSM 2522.</title>
        <authorList>
            <consortium name="US DOE Joint Genome Institute"/>
            <person name="Lucas S."/>
            <person name="Copeland A."/>
            <person name="Lapidus A."/>
            <person name="Cheng J.-F."/>
            <person name="Bruce D."/>
            <person name="Goodwin L."/>
            <person name="Pitluck S."/>
            <person name="Chertkov O."/>
            <person name="Detter J.C."/>
            <person name="Han C."/>
            <person name="Tapia R."/>
            <person name="Land M."/>
            <person name="Hauser L."/>
            <person name="Jeffries C."/>
            <person name="Kyrpides N."/>
            <person name="Ivanova N."/>
            <person name="Mikhailova N."/>
            <person name="Brumm P."/>
            <person name="Mead D."/>
            <person name="Woyke T."/>
        </authorList>
    </citation>
    <scope>NUCLEOTIDE SEQUENCE [LARGE SCALE GENOMIC DNA]</scope>
    <source>
        <strain evidence="5">ATCC 21833 / DSM 2522 / FERM P-1141 / JCM 9156 / N-4</strain>
    </source>
</reference>
<dbReference type="InterPro" id="IPR018376">
    <property type="entry name" value="Enoyl-CoA_hyd/isom_CS"/>
</dbReference>
<evidence type="ECO:0000256" key="1">
    <source>
        <dbReference type="ARBA" id="ARBA00005254"/>
    </source>
</evidence>
<evidence type="ECO:0000313" key="4">
    <source>
        <dbReference type="EMBL" id="ADU31407.1"/>
    </source>
</evidence>
<evidence type="ECO:0000313" key="5">
    <source>
        <dbReference type="Proteomes" id="UP000001401"/>
    </source>
</evidence>
<dbReference type="Pfam" id="PF00378">
    <property type="entry name" value="ECH_1"/>
    <property type="match status" value="1"/>
</dbReference>
<dbReference type="EMBL" id="CP002394">
    <property type="protein sequence ID" value="ADU31407.1"/>
    <property type="molecule type" value="Genomic_DNA"/>
</dbReference>
<dbReference type="HOGENOM" id="CLU_009834_7_6_9"/>